<dbReference type="PANTHER" id="PTHR24305">
    <property type="entry name" value="CYTOCHROME P450"/>
    <property type="match status" value="1"/>
</dbReference>
<feature type="binding site" description="axial binding residue" evidence="13">
    <location>
        <position position="478"/>
    </location>
    <ligand>
        <name>heme</name>
        <dbReference type="ChEBI" id="CHEBI:30413"/>
    </ligand>
    <ligandPart>
        <name>Fe</name>
        <dbReference type="ChEBI" id="CHEBI:18248"/>
    </ligandPart>
</feature>
<accession>V2X501</accession>
<dbReference type="SUPFAM" id="SSF48264">
    <property type="entry name" value="Cytochrome P450"/>
    <property type="match status" value="1"/>
</dbReference>
<dbReference type="GO" id="GO:0016705">
    <property type="term" value="F:oxidoreductase activity, acting on paired donors, with incorporation or reduction of molecular oxygen"/>
    <property type="evidence" value="ECO:0007669"/>
    <property type="project" value="InterPro"/>
</dbReference>
<keyword evidence="9 14" id="KW-0560">Oxidoreductase</keyword>
<keyword evidence="10 13" id="KW-0408">Iron</keyword>
<evidence type="ECO:0000256" key="8">
    <source>
        <dbReference type="ARBA" id="ARBA00022989"/>
    </source>
</evidence>
<name>V2X501_MONRO</name>
<dbReference type="PRINTS" id="PR00385">
    <property type="entry name" value="P450"/>
</dbReference>
<evidence type="ECO:0000256" key="4">
    <source>
        <dbReference type="ARBA" id="ARBA00010617"/>
    </source>
</evidence>
<evidence type="ECO:0000256" key="1">
    <source>
        <dbReference type="ARBA" id="ARBA00001971"/>
    </source>
</evidence>
<evidence type="ECO:0000256" key="5">
    <source>
        <dbReference type="ARBA" id="ARBA00022617"/>
    </source>
</evidence>
<dbReference type="PROSITE" id="PS00086">
    <property type="entry name" value="CYTOCHROME_P450"/>
    <property type="match status" value="1"/>
</dbReference>
<dbReference type="KEGG" id="mrr:Moror_15304"/>
<comment type="cofactor">
    <cofactor evidence="1 13">
        <name>heme</name>
        <dbReference type="ChEBI" id="CHEBI:30413"/>
    </cofactor>
</comment>
<dbReference type="OrthoDB" id="1470350at2759"/>
<comment type="pathway">
    <text evidence="3">Secondary metabolite biosynthesis; terpenoid biosynthesis.</text>
</comment>
<protein>
    <submittedName>
        <fullName evidence="15">Cytochrome p450</fullName>
    </submittedName>
</protein>
<evidence type="ECO:0000256" key="9">
    <source>
        <dbReference type="ARBA" id="ARBA00023002"/>
    </source>
</evidence>
<keyword evidence="8" id="KW-1133">Transmembrane helix</keyword>
<dbReference type="Proteomes" id="UP000017559">
    <property type="component" value="Unassembled WGS sequence"/>
</dbReference>
<dbReference type="GO" id="GO:0004497">
    <property type="term" value="F:monooxygenase activity"/>
    <property type="evidence" value="ECO:0007669"/>
    <property type="project" value="UniProtKB-KW"/>
</dbReference>
<dbReference type="GO" id="GO:0016020">
    <property type="term" value="C:membrane"/>
    <property type="evidence" value="ECO:0007669"/>
    <property type="project" value="UniProtKB-SubCell"/>
</dbReference>
<keyword evidence="16" id="KW-1185">Reference proteome</keyword>
<organism evidence="15 16">
    <name type="scientific">Moniliophthora roreri (strain MCA 2997)</name>
    <name type="common">Cocoa frosty pod rot fungus</name>
    <name type="synonym">Crinipellis roreri</name>
    <dbReference type="NCBI Taxonomy" id="1381753"/>
    <lineage>
        <taxon>Eukaryota</taxon>
        <taxon>Fungi</taxon>
        <taxon>Dikarya</taxon>
        <taxon>Basidiomycota</taxon>
        <taxon>Agaricomycotina</taxon>
        <taxon>Agaricomycetes</taxon>
        <taxon>Agaricomycetidae</taxon>
        <taxon>Agaricales</taxon>
        <taxon>Marasmiineae</taxon>
        <taxon>Marasmiaceae</taxon>
        <taxon>Moniliophthora</taxon>
    </lineage>
</organism>
<dbReference type="Pfam" id="PF00067">
    <property type="entry name" value="p450"/>
    <property type="match status" value="1"/>
</dbReference>
<dbReference type="InterPro" id="IPR036396">
    <property type="entry name" value="Cyt_P450_sf"/>
</dbReference>
<comment type="similarity">
    <text evidence="4 14">Belongs to the cytochrome P450 family.</text>
</comment>
<dbReference type="InterPro" id="IPR050121">
    <property type="entry name" value="Cytochrome_P450_monoxygenase"/>
</dbReference>
<dbReference type="PANTHER" id="PTHR24305:SF166">
    <property type="entry name" value="CYTOCHROME P450 12A4, MITOCHONDRIAL-RELATED"/>
    <property type="match status" value="1"/>
</dbReference>
<evidence type="ECO:0000256" key="12">
    <source>
        <dbReference type="ARBA" id="ARBA00023136"/>
    </source>
</evidence>
<evidence type="ECO:0000256" key="10">
    <source>
        <dbReference type="ARBA" id="ARBA00023004"/>
    </source>
</evidence>
<keyword evidence="12" id="KW-0472">Membrane</keyword>
<proteinExistence type="inferred from homology"/>
<evidence type="ECO:0000256" key="3">
    <source>
        <dbReference type="ARBA" id="ARBA00004721"/>
    </source>
</evidence>
<comment type="subcellular location">
    <subcellularLocation>
        <location evidence="2">Membrane</location>
    </subcellularLocation>
</comment>
<keyword evidence="11 14" id="KW-0503">Monooxygenase</keyword>
<evidence type="ECO:0000313" key="16">
    <source>
        <dbReference type="Proteomes" id="UP000017559"/>
    </source>
</evidence>
<dbReference type="Gene3D" id="1.10.630.10">
    <property type="entry name" value="Cytochrome P450"/>
    <property type="match status" value="1"/>
</dbReference>
<reference evidence="15 16" key="1">
    <citation type="journal article" date="2014" name="BMC Genomics">
        <title>Genome and secretome analysis of the hemibiotrophic fungal pathogen, Moniliophthora roreri, which causes frosty pod rot disease of cacao: mechanisms of the biotrophic and necrotrophic phases.</title>
        <authorList>
            <person name="Meinhardt L.W."/>
            <person name="Costa G.G.L."/>
            <person name="Thomazella D.P.T."/>
            <person name="Teixeira P.J.P.L."/>
            <person name="Carazzolle M.F."/>
            <person name="Schuster S.C."/>
            <person name="Carlson J.E."/>
            <person name="Guiltinan M.J."/>
            <person name="Mieczkowski P."/>
            <person name="Farmer A."/>
            <person name="Ramaraj T."/>
            <person name="Crozier J."/>
            <person name="Davis R.E."/>
            <person name="Shao J."/>
            <person name="Melnick R.L."/>
            <person name="Pereira G.A.G."/>
            <person name="Bailey B.A."/>
        </authorList>
    </citation>
    <scope>NUCLEOTIDE SEQUENCE [LARGE SCALE GENOMIC DNA]</scope>
    <source>
        <strain evidence="15 16">MCA 2997</strain>
    </source>
</reference>
<evidence type="ECO:0000256" key="14">
    <source>
        <dbReference type="RuleBase" id="RU000461"/>
    </source>
</evidence>
<dbReference type="HOGENOM" id="CLU_001570_5_11_1"/>
<dbReference type="AlphaFoldDB" id="V2X501"/>
<dbReference type="EMBL" id="AWSO01000731">
    <property type="protein sequence ID" value="ESK87856.1"/>
    <property type="molecule type" value="Genomic_DNA"/>
</dbReference>
<dbReference type="CDD" id="cd11069">
    <property type="entry name" value="CYP_FUM15-like"/>
    <property type="match status" value="1"/>
</dbReference>
<keyword evidence="5 13" id="KW-0349">Heme</keyword>
<evidence type="ECO:0000313" key="15">
    <source>
        <dbReference type="EMBL" id="ESK87856.1"/>
    </source>
</evidence>
<evidence type="ECO:0000256" key="2">
    <source>
        <dbReference type="ARBA" id="ARBA00004370"/>
    </source>
</evidence>
<gene>
    <name evidence="15" type="ORF">Moror_15304</name>
</gene>
<dbReference type="InterPro" id="IPR017972">
    <property type="entry name" value="Cyt_P450_CS"/>
</dbReference>
<dbReference type="GO" id="GO:0005506">
    <property type="term" value="F:iron ion binding"/>
    <property type="evidence" value="ECO:0007669"/>
    <property type="project" value="InterPro"/>
</dbReference>
<evidence type="ECO:0000256" key="6">
    <source>
        <dbReference type="ARBA" id="ARBA00022692"/>
    </source>
</evidence>
<keyword evidence="6" id="KW-0812">Transmembrane</keyword>
<evidence type="ECO:0000256" key="13">
    <source>
        <dbReference type="PIRSR" id="PIRSR602403-1"/>
    </source>
</evidence>
<dbReference type="InterPro" id="IPR001128">
    <property type="entry name" value="Cyt_P450"/>
</dbReference>
<sequence>MTALSLTIVACVLLLGWLWRKLRFSVIRHVPGPDRGSFLLGNMPELLQRQAGETDFEWQRSHGDVIRFTAPFGEDRLMIADPKALQYILQTSGYRWHKYNERRELTRIMVGKGLSWADGEDHVRQKKVMLPGFAGPEIKALLPLFFNCATLLTSKWQEEIGTLAEQTTVLNVVSHISRATLDALGHAAFDYDFGATTNRENPLARALGMLFTSTFGQTTNGQIVFLSIARFLPLRVLRAVNDRSPNPKLVHTRKTGEMTNEIARDLIKSKSAALLKGNIDRRDIMSLLVKANHSEEPKARLTEEELLAQMRTLIVAGQETSSNTLGWTLLELSRHPRTQENLRREIRARRKVIHDRGDTEFTVQDLDAMPYLSSVLKESLRLHPVAMHILRQSAREDVLPLSGPIELTTGEKVTQLSVPKGLRIVASVAAYNRNQNIFGEDAHEFNPERWLGPSRVKTDAPLGVYANLATFSGGVRSCIGWRFAVLEMQAFLVELIDNFEFSLAPESHKIRRESCLIMQPTIEGELEKGCQLPLQVRIASRDE</sequence>
<evidence type="ECO:0000256" key="11">
    <source>
        <dbReference type="ARBA" id="ARBA00023033"/>
    </source>
</evidence>
<dbReference type="InterPro" id="IPR002403">
    <property type="entry name" value="Cyt_P450_E_grp-IV"/>
</dbReference>
<keyword evidence="7 13" id="KW-0479">Metal-binding</keyword>
<evidence type="ECO:0000256" key="7">
    <source>
        <dbReference type="ARBA" id="ARBA00022723"/>
    </source>
</evidence>
<dbReference type="PRINTS" id="PR00465">
    <property type="entry name" value="EP450IV"/>
</dbReference>
<dbReference type="GO" id="GO:0020037">
    <property type="term" value="F:heme binding"/>
    <property type="evidence" value="ECO:0007669"/>
    <property type="project" value="InterPro"/>
</dbReference>
<comment type="caution">
    <text evidence="15">The sequence shown here is derived from an EMBL/GenBank/DDBJ whole genome shotgun (WGS) entry which is preliminary data.</text>
</comment>